<dbReference type="InterPro" id="IPR004570">
    <property type="entry name" value="Phosphatidylglycerol_P_synth"/>
</dbReference>
<evidence type="ECO:0000313" key="10">
    <source>
        <dbReference type="EMBL" id="MBV7274246.1"/>
    </source>
</evidence>
<evidence type="ECO:0000256" key="5">
    <source>
        <dbReference type="ARBA" id="ARBA00014944"/>
    </source>
</evidence>
<proteinExistence type="inferred from homology"/>
<gene>
    <name evidence="10" type="primary">pgsA</name>
    <name evidence="10" type="ORF">I6U48_15175</name>
</gene>
<dbReference type="GO" id="GO:0016020">
    <property type="term" value="C:membrane"/>
    <property type="evidence" value="ECO:0007669"/>
    <property type="project" value="InterPro"/>
</dbReference>
<reference evidence="10" key="1">
    <citation type="submission" date="2020-12" db="EMBL/GenBank/DDBJ databases">
        <title>Clostridium thailandense sp. nov., a novel acetogenic bacterium isolated from peat land soil in Thailand.</title>
        <authorList>
            <person name="Chaikitkaew S."/>
            <person name="Birkeland N.K."/>
        </authorList>
    </citation>
    <scope>NUCLEOTIDE SEQUENCE</scope>
    <source>
        <strain evidence="10">PL3</strain>
    </source>
</reference>
<dbReference type="InterPro" id="IPR048254">
    <property type="entry name" value="CDP_ALCOHOL_P_TRANSF_CS"/>
</dbReference>
<evidence type="ECO:0000313" key="11">
    <source>
        <dbReference type="Proteomes" id="UP000694308"/>
    </source>
</evidence>
<dbReference type="InterPro" id="IPR000462">
    <property type="entry name" value="CDP-OH_P_trans"/>
</dbReference>
<comment type="pathway">
    <text evidence="2">Phospholipid metabolism; phosphatidylglycerol biosynthesis; phosphatidylglycerol from CDP-diacylglycerol: step 1/2.</text>
</comment>
<feature type="transmembrane region" description="Helical" evidence="9">
    <location>
        <begin position="88"/>
        <end position="108"/>
    </location>
</feature>
<dbReference type="EC" id="2.7.8.5" evidence="4 7"/>
<comment type="caution">
    <text evidence="10">The sequence shown here is derived from an EMBL/GenBank/DDBJ whole genome shotgun (WGS) entry which is preliminary data.</text>
</comment>
<comment type="function">
    <text evidence="1">This protein catalyzes the committed step to the synthesis of the acidic phospholipids.</text>
</comment>
<dbReference type="PIRSF" id="PIRSF000847">
    <property type="entry name" value="Phos_ph_gly_syn"/>
    <property type="match status" value="1"/>
</dbReference>
<keyword evidence="9" id="KW-1133">Transmembrane helix</keyword>
<keyword evidence="9" id="KW-0472">Membrane</keyword>
<accession>A0A949TYP2</accession>
<feature type="transmembrane region" description="Helical" evidence="9">
    <location>
        <begin position="62"/>
        <end position="82"/>
    </location>
</feature>
<keyword evidence="11" id="KW-1185">Reference proteome</keyword>
<dbReference type="AlphaFoldDB" id="A0A949TYP2"/>
<evidence type="ECO:0000256" key="1">
    <source>
        <dbReference type="ARBA" id="ARBA00003973"/>
    </source>
</evidence>
<feature type="transmembrane region" description="Helical" evidence="9">
    <location>
        <begin position="30"/>
        <end position="50"/>
    </location>
</feature>
<evidence type="ECO:0000256" key="9">
    <source>
        <dbReference type="SAM" id="Phobius"/>
    </source>
</evidence>
<evidence type="ECO:0000256" key="8">
    <source>
        <dbReference type="RuleBase" id="RU003750"/>
    </source>
</evidence>
<evidence type="ECO:0000256" key="6">
    <source>
        <dbReference type="ARBA" id="ARBA00048586"/>
    </source>
</evidence>
<sequence length="171" mass="19533">MNLPNTLTLFRLLLIPIFVSLFFSRLPNNLIYSILAFFIAGITDILDGYIARKYNLITKLGIVLDPLADKLMIITVLTCLAIKKYISLWILLVIFIKELFMILAGIKLYHKNTIIPSNKLGKLTTILFYLSILILTFNKNIGNLLIYVAVISAFIAFINYLILYSKEKNKP</sequence>
<evidence type="ECO:0000256" key="7">
    <source>
        <dbReference type="NCBIfam" id="TIGR00560"/>
    </source>
</evidence>
<dbReference type="InterPro" id="IPR050324">
    <property type="entry name" value="CDP-alcohol_PTase-I"/>
</dbReference>
<dbReference type="RefSeq" id="WP_218321311.1">
    <property type="nucleotide sequence ID" value="NZ_JAEEGC010000071.1"/>
</dbReference>
<organism evidence="10 11">
    <name type="scientific">Clostridium thailandense</name>
    <dbReference type="NCBI Taxonomy" id="2794346"/>
    <lineage>
        <taxon>Bacteria</taxon>
        <taxon>Bacillati</taxon>
        <taxon>Bacillota</taxon>
        <taxon>Clostridia</taxon>
        <taxon>Eubacteriales</taxon>
        <taxon>Clostridiaceae</taxon>
        <taxon>Clostridium</taxon>
    </lineage>
</organism>
<dbReference type="Pfam" id="PF01066">
    <property type="entry name" value="CDP-OH_P_transf"/>
    <property type="match status" value="1"/>
</dbReference>
<dbReference type="GO" id="GO:0008444">
    <property type="term" value="F:CDP-diacylglycerol-glycerol-3-phosphate 3-phosphatidyltransferase activity"/>
    <property type="evidence" value="ECO:0007669"/>
    <property type="project" value="UniProtKB-UniRule"/>
</dbReference>
<dbReference type="EMBL" id="JAEEGC010000071">
    <property type="protein sequence ID" value="MBV7274246.1"/>
    <property type="molecule type" value="Genomic_DNA"/>
</dbReference>
<dbReference type="GO" id="GO:0046474">
    <property type="term" value="P:glycerophospholipid biosynthetic process"/>
    <property type="evidence" value="ECO:0007669"/>
    <property type="project" value="TreeGrafter"/>
</dbReference>
<dbReference type="PANTHER" id="PTHR14269:SF62">
    <property type="entry name" value="CDP-DIACYLGLYCEROL--GLYCEROL-3-PHOSPHATE 3-PHOSPHATIDYLTRANSFERASE 1, CHLOROPLASTIC"/>
    <property type="match status" value="1"/>
</dbReference>
<dbReference type="PROSITE" id="PS00379">
    <property type="entry name" value="CDP_ALCOHOL_P_TRANSF"/>
    <property type="match status" value="1"/>
</dbReference>
<feature type="transmembrane region" description="Helical" evidence="9">
    <location>
        <begin position="7"/>
        <end position="24"/>
    </location>
</feature>
<evidence type="ECO:0000256" key="3">
    <source>
        <dbReference type="ARBA" id="ARBA00010441"/>
    </source>
</evidence>
<keyword evidence="8 10" id="KW-0808">Transferase</keyword>
<dbReference type="NCBIfam" id="TIGR00560">
    <property type="entry name" value="pgsA"/>
    <property type="match status" value="1"/>
</dbReference>
<evidence type="ECO:0000256" key="4">
    <source>
        <dbReference type="ARBA" id="ARBA00013170"/>
    </source>
</evidence>
<keyword evidence="9" id="KW-0812">Transmembrane</keyword>
<evidence type="ECO:0000256" key="2">
    <source>
        <dbReference type="ARBA" id="ARBA00005042"/>
    </source>
</evidence>
<comment type="similarity">
    <text evidence="3 8">Belongs to the CDP-alcohol phosphatidyltransferase class-I family.</text>
</comment>
<feature type="transmembrane region" description="Helical" evidence="9">
    <location>
        <begin position="144"/>
        <end position="163"/>
    </location>
</feature>
<dbReference type="Proteomes" id="UP000694308">
    <property type="component" value="Unassembled WGS sequence"/>
</dbReference>
<name>A0A949TYP2_9CLOT</name>
<dbReference type="PANTHER" id="PTHR14269">
    <property type="entry name" value="CDP-DIACYLGLYCEROL--GLYCEROL-3-PHOSPHATE 3-PHOSPHATIDYLTRANSFERASE-RELATED"/>
    <property type="match status" value="1"/>
</dbReference>
<feature type="transmembrane region" description="Helical" evidence="9">
    <location>
        <begin position="120"/>
        <end position="138"/>
    </location>
</feature>
<comment type="catalytic activity">
    <reaction evidence="6">
        <text>a CDP-1,2-diacyl-sn-glycerol + sn-glycerol 3-phosphate = a 1,2-diacyl-sn-glycero-3-phospho-(1'-sn-glycero-3'-phosphate) + CMP + H(+)</text>
        <dbReference type="Rhea" id="RHEA:12593"/>
        <dbReference type="ChEBI" id="CHEBI:15378"/>
        <dbReference type="ChEBI" id="CHEBI:57597"/>
        <dbReference type="ChEBI" id="CHEBI:58332"/>
        <dbReference type="ChEBI" id="CHEBI:60110"/>
        <dbReference type="ChEBI" id="CHEBI:60377"/>
        <dbReference type="EC" id="2.7.8.5"/>
    </reaction>
</comment>
<protein>
    <recommendedName>
        <fullName evidence="5 7">CDP-diacylglycerol--glycerol-3-phosphate 3-phosphatidyltransferase</fullName>
        <ecNumber evidence="4 7">2.7.8.5</ecNumber>
    </recommendedName>
</protein>